<dbReference type="Gene3D" id="3.20.20.70">
    <property type="entry name" value="Aldolase class I"/>
    <property type="match status" value="1"/>
</dbReference>
<dbReference type="SUPFAM" id="SSF51366">
    <property type="entry name" value="Ribulose-phoshate binding barrel"/>
    <property type="match status" value="1"/>
</dbReference>
<organism evidence="2 3">
    <name type="scientific">bacterium (Candidatus Blackallbacteria) CG17_big_fil_post_rev_8_21_14_2_50_48_46</name>
    <dbReference type="NCBI Taxonomy" id="2014261"/>
    <lineage>
        <taxon>Bacteria</taxon>
        <taxon>Candidatus Blackallbacteria</taxon>
    </lineage>
</organism>
<dbReference type="EMBL" id="PFFQ01000053">
    <property type="protein sequence ID" value="PIW15281.1"/>
    <property type="molecule type" value="Genomic_DNA"/>
</dbReference>
<evidence type="ECO:0000256" key="1">
    <source>
        <dbReference type="ARBA" id="ARBA00006007"/>
    </source>
</evidence>
<dbReference type="PANTHER" id="PTHR21381:SF3">
    <property type="entry name" value="SGC REGION PROTEIN SGCQ-RELATED"/>
    <property type="match status" value="1"/>
</dbReference>
<protein>
    <recommendedName>
        <fullName evidence="4">BtpA family membrane complex biogenesis protein</fullName>
    </recommendedName>
</protein>
<proteinExistence type="inferred from homology"/>
<evidence type="ECO:0000313" key="3">
    <source>
        <dbReference type="Proteomes" id="UP000231019"/>
    </source>
</evidence>
<dbReference type="InterPro" id="IPR005137">
    <property type="entry name" value="BtpA"/>
</dbReference>
<dbReference type="InterPro" id="IPR013785">
    <property type="entry name" value="Aldolase_TIM"/>
</dbReference>
<dbReference type="Pfam" id="PF03437">
    <property type="entry name" value="BtpA"/>
    <property type="match status" value="1"/>
</dbReference>
<sequence>MRSIAEKGFFMRRFQTVFSSPKPIIGMIHLLPLLGTPAYQNNREQILETALQETETYLKAGIDALMIENMHDLPYLNRTVGPEIVAMMGVIAYEIKKRSALPCGIQILAGANQAALGVAAAAGLDFIRAEGFVFSHIADEGQMDACAGELLRYRRQIEAQQILVFTDIKKKHSSHALTQDVDIVETAQAAEFFRSDGLIITGSATGKQASLKELEAVKAAVQLPVMVGSGVELDNLEAYLAIADALIIGSYFKAGGAWQNPVSYERTAALMEKARRYRSA</sequence>
<gene>
    <name evidence="2" type="ORF">COW36_17855</name>
</gene>
<reference evidence="2 3" key="1">
    <citation type="submission" date="2017-09" db="EMBL/GenBank/DDBJ databases">
        <title>Depth-based differentiation of microbial function through sediment-hosted aquifers and enrichment of novel symbionts in the deep terrestrial subsurface.</title>
        <authorList>
            <person name="Probst A.J."/>
            <person name="Ladd B."/>
            <person name="Jarett J.K."/>
            <person name="Geller-Mcgrath D.E."/>
            <person name="Sieber C.M."/>
            <person name="Emerson J.B."/>
            <person name="Anantharaman K."/>
            <person name="Thomas B.C."/>
            <person name="Malmstrom R."/>
            <person name="Stieglmeier M."/>
            <person name="Klingl A."/>
            <person name="Woyke T."/>
            <person name="Ryan C.M."/>
            <person name="Banfield J.F."/>
        </authorList>
    </citation>
    <scope>NUCLEOTIDE SEQUENCE [LARGE SCALE GENOMIC DNA]</scope>
    <source>
        <strain evidence="2">CG17_big_fil_post_rev_8_21_14_2_50_48_46</strain>
    </source>
</reference>
<comment type="caution">
    <text evidence="2">The sequence shown here is derived from an EMBL/GenBank/DDBJ whole genome shotgun (WGS) entry which is preliminary data.</text>
</comment>
<dbReference type="InterPro" id="IPR011060">
    <property type="entry name" value="RibuloseP-bd_barrel"/>
</dbReference>
<dbReference type="PANTHER" id="PTHR21381">
    <property type="entry name" value="ZGC:162297"/>
    <property type="match status" value="1"/>
</dbReference>
<accession>A0A2M7G0P5</accession>
<name>A0A2M7G0P5_9BACT</name>
<evidence type="ECO:0000313" key="2">
    <source>
        <dbReference type="EMBL" id="PIW15281.1"/>
    </source>
</evidence>
<dbReference type="NCBIfam" id="TIGR00259">
    <property type="entry name" value="thylakoid_BtpA"/>
    <property type="match status" value="1"/>
</dbReference>
<evidence type="ECO:0008006" key="4">
    <source>
        <dbReference type="Google" id="ProtNLM"/>
    </source>
</evidence>
<comment type="similarity">
    <text evidence="1">Belongs to the BtpA family.</text>
</comment>
<dbReference type="PIRSF" id="PIRSF005956">
    <property type="entry name" value="BtpA"/>
    <property type="match status" value="1"/>
</dbReference>
<dbReference type="Proteomes" id="UP000231019">
    <property type="component" value="Unassembled WGS sequence"/>
</dbReference>
<dbReference type="AlphaFoldDB" id="A0A2M7G0P5"/>